<protein>
    <submittedName>
        <fullName evidence="2">Glycosyltransferase</fullName>
    </submittedName>
</protein>
<dbReference type="PANTHER" id="PTHR22916">
    <property type="entry name" value="GLYCOSYLTRANSFERASE"/>
    <property type="match status" value="1"/>
</dbReference>
<sequence length="341" mass="39780">MPKLSVILPVYNTEKYIKEAVDSILNQTYKDFELIVLNDASTDGTLGILQQYQDTRLKVITNEQNLKVVKTLNKGLDLAQGEYIARMDADDISHPQRFEKQIQFLEQHPDVDFVGSWVQTFGSESNIMRAATEHEHIKVRLFFLNPIFHPVVMFRRESFEKHGLRYDEHFTNAEDYGMWVKAIDHIKFANVPEILLKYRVHSFNVSVIKASNRAVLDEIHYNMYQYFLKKLGILSYTEHELLMHRKLGLVEVEALNLNQLNEYLQWLKKLVLANNQSGYFDKKFFNMVVLSYLLYVVRKAKPSGPAFKLGLKTFNSIFNIADLVSFVVSRARVNLMRPDTF</sequence>
<dbReference type="EMBL" id="CP051682">
    <property type="protein sequence ID" value="QJD97556.1"/>
    <property type="molecule type" value="Genomic_DNA"/>
</dbReference>
<dbReference type="Gene3D" id="3.90.550.10">
    <property type="entry name" value="Spore Coat Polysaccharide Biosynthesis Protein SpsA, Chain A"/>
    <property type="match status" value="1"/>
</dbReference>
<feature type="domain" description="Glycosyltransferase 2-like" evidence="1">
    <location>
        <begin position="5"/>
        <end position="162"/>
    </location>
</feature>
<dbReference type="RefSeq" id="WP_169609837.1">
    <property type="nucleotide sequence ID" value="NZ_CP051682.1"/>
</dbReference>
<dbReference type="Pfam" id="PF00535">
    <property type="entry name" value="Glycos_transf_2"/>
    <property type="match status" value="1"/>
</dbReference>
<reference evidence="2 3" key="1">
    <citation type="submission" date="2020-04" db="EMBL/GenBank/DDBJ databases">
        <title>Genome sequencing of novel species.</title>
        <authorList>
            <person name="Heo J."/>
            <person name="Kim S.-J."/>
            <person name="Kim J.-S."/>
            <person name="Hong S.-B."/>
            <person name="Kwon S.-W."/>
        </authorList>
    </citation>
    <scope>NUCLEOTIDE SEQUENCE [LARGE SCALE GENOMIC DNA]</scope>
    <source>
        <strain evidence="2 3">F39-2</strain>
    </source>
</reference>
<evidence type="ECO:0000313" key="2">
    <source>
        <dbReference type="EMBL" id="QJD97556.1"/>
    </source>
</evidence>
<accession>A0A7L5EAY4</accession>
<gene>
    <name evidence="2" type="ORF">HH214_17585</name>
</gene>
<dbReference type="SUPFAM" id="SSF53448">
    <property type="entry name" value="Nucleotide-diphospho-sugar transferases"/>
    <property type="match status" value="1"/>
</dbReference>
<proteinExistence type="predicted"/>
<dbReference type="AlphaFoldDB" id="A0A7L5EAY4"/>
<dbReference type="InterPro" id="IPR029044">
    <property type="entry name" value="Nucleotide-diphossugar_trans"/>
</dbReference>
<dbReference type="InterPro" id="IPR001173">
    <property type="entry name" value="Glyco_trans_2-like"/>
</dbReference>
<dbReference type="GO" id="GO:0016758">
    <property type="term" value="F:hexosyltransferase activity"/>
    <property type="evidence" value="ECO:0007669"/>
    <property type="project" value="UniProtKB-ARBA"/>
</dbReference>
<organism evidence="2 3">
    <name type="scientific">Mucilaginibacter robiniae</name>
    <dbReference type="NCBI Taxonomy" id="2728022"/>
    <lineage>
        <taxon>Bacteria</taxon>
        <taxon>Pseudomonadati</taxon>
        <taxon>Bacteroidota</taxon>
        <taxon>Sphingobacteriia</taxon>
        <taxon>Sphingobacteriales</taxon>
        <taxon>Sphingobacteriaceae</taxon>
        <taxon>Mucilaginibacter</taxon>
    </lineage>
</organism>
<evidence type="ECO:0000259" key="1">
    <source>
        <dbReference type="Pfam" id="PF00535"/>
    </source>
</evidence>
<keyword evidence="3" id="KW-1185">Reference proteome</keyword>
<dbReference type="KEGG" id="mrob:HH214_17585"/>
<dbReference type="PANTHER" id="PTHR22916:SF3">
    <property type="entry name" value="UDP-GLCNAC:BETAGAL BETA-1,3-N-ACETYLGLUCOSAMINYLTRANSFERASE-LIKE PROTEIN 1"/>
    <property type="match status" value="1"/>
</dbReference>
<dbReference type="Proteomes" id="UP000503278">
    <property type="component" value="Chromosome"/>
</dbReference>
<keyword evidence="2" id="KW-0808">Transferase</keyword>
<name>A0A7L5EAY4_9SPHI</name>
<evidence type="ECO:0000313" key="3">
    <source>
        <dbReference type="Proteomes" id="UP000503278"/>
    </source>
</evidence>